<dbReference type="FunFam" id="3.40.50.1820:FF:000030">
    <property type="entry name" value="Carboxypeptidase"/>
    <property type="match status" value="1"/>
</dbReference>
<feature type="signal peptide" evidence="10">
    <location>
        <begin position="1"/>
        <end position="23"/>
    </location>
</feature>
<evidence type="ECO:0000256" key="4">
    <source>
        <dbReference type="ARBA" id="ARBA00022645"/>
    </source>
</evidence>
<feature type="chain" id="PRO_5044530613" description="Carboxypeptidase" evidence="10">
    <location>
        <begin position="24"/>
        <end position="508"/>
    </location>
</feature>
<evidence type="ECO:0000256" key="9">
    <source>
        <dbReference type="ARBA" id="ARBA00023180"/>
    </source>
</evidence>
<dbReference type="InterPro" id="IPR033124">
    <property type="entry name" value="Ser_caboxypep_his_AS"/>
</dbReference>
<dbReference type="GO" id="GO:0005576">
    <property type="term" value="C:extracellular region"/>
    <property type="evidence" value="ECO:0007669"/>
    <property type="project" value="UniProtKB-SubCell"/>
</dbReference>
<dbReference type="InterPro" id="IPR029058">
    <property type="entry name" value="AB_hydrolase_fold"/>
</dbReference>
<evidence type="ECO:0000313" key="12">
    <source>
        <dbReference type="Proteomes" id="UP001632038"/>
    </source>
</evidence>
<comment type="caution">
    <text evidence="11">The sequence shown here is derived from an EMBL/GenBank/DDBJ whole genome shotgun (WGS) entry which is preliminary data.</text>
</comment>
<keyword evidence="6 10" id="KW-0732">Signal</keyword>
<evidence type="ECO:0000256" key="3">
    <source>
        <dbReference type="ARBA" id="ARBA00022525"/>
    </source>
</evidence>
<evidence type="ECO:0000256" key="7">
    <source>
        <dbReference type="ARBA" id="ARBA00022801"/>
    </source>
</evidence>
<dbReference type="AlphaFoldDB" id="A0ABD3BWX1"/>
<dbReference type="FunFam" id="3.40.50.11320:FF:000001">
    <property type="entry name" value="Carboxypeptidase"/>
    <property type="match status" value="1"/>
</dbReference>
<protein>
    <recommendedName>
        <fullName evidence="10">Carboxypeptidase</fullName>
        <ecNumber evidence="10">3.4.16.-</ecNumber>
    </recommendedName>
</protein>
<dbReference type="PRINTS" id="PR00724">
    <property type="entry name" value="CRBOXYPTASEC"/>
</dbReference>
<keyword evidence="5 10" id="KW-0645">Protease</keyword>
<dbReference type="Gene3D" id="3.40.50.1820">
    <property type="entry name" value="alpha/beta hydrolase"/>
    <property type="match status" value="1"/>
</dbReference>
<keyword evidence="3" id="KW-0964">Secreted</keyword>
<comment type="similarity">
    <text evidence="2 10">Belongs to the peptidase S10 family.</text>
</comment>
<dbReference type="PROSITE" id="PS00131">
    <property type="entry name" value="CARBOXYPEPT_SER_SER"/>
    <property type="match status" value="1"/>
</dbReference>
<dbReference type="InterPro" id="IPR001563">
    <property type="entry name" value="Peptidase_S10"/>
</dbReference>
<evidence type="ECO:0000313" key="11">
    <source>
        <dbReference type="EMBL" id="KAL3621175.1"/>
    </source>
</evidence>
<dbReference type="EC" id="3.4.16.-" evidence="10"/>
<evidence type="ECO:0000256" key="2">
    <source>
        <dbReference type="ARBA" id="ARBA00009431"/>
    </source>
</evidence>
<dbReference type="Gene3D" id="6.10.250.940">
    <property type="match status" value="1"/>
</dbReference>
<dbReference type="EMBL" id="JAVIJP010000066">
    <property type="protein sequence ID" value="KAL3621175.1"/>
    <property type="molecule type" value="Genomic_DNA"/>
</dbReference>
<proteinExistence type="inferred from homology"/>
<keyword evidence="7 10" id="KW-0378">Hydrolase</keyword>
<evidence type="ECO:0000256" key="1">
    <source>
        <dbReference type="ARBA" id="ARBA00004613"/>
    </source>
</evidence>
<dbReference type="GO" id="GO:0004185">
    <property type="term" value="F:serine-type carboxypeptidase activity"/>
    <property type="evidence" value="ECO:0007669"/>
    <property type="project" value="UniProtKB-UniRule"/>
</dbReference>
<gene>
    <name evidence="11" type="ORF">CASFOL_036087</name>
</gene>
<name>A0ABD3BWX1_9LAMI</name>
<dbReference type="InterPro" id="IPR018202">
    <property type="entry name" value="Ser_caboxypep_ser_AS"/>
</dbReference>
<comment type="subcellular location">
    <subcellularLocation>
        <location evidence="1">Secreted</location>
    </subcellularLocation>
</comment>
<keyword evidence="4 10" id="KW-0121">Carboxypeptidase</keyword>
<dbReference type="SUPFAM" id="SSF53474">
    <property type="entry name" value="alpha/beta-Hydrolases"/>
    <property type="match status" value="1"/>
</dbReference>
<sequence>MKLFSILFFCLLWLVAYTELSHGTRGKNPLHELIKERNVRNKLVNSYNTNQEIDDVRGSKNKSRHVYVGQQTGRKIADKIDKLLGQPDVKFNQYSGYVTVDPEAGRALFYYFAEAPNDSSTKPLVLWLNGGPACSSLGFGAMTELGPFRVNPDGKSLWYNEYAWNNVSNVIFLESPAGVGFSYSNKSSDYVIGDKQTAWDSYTFLVNWLERFPEYKTRDFYLAGESYAGHYVPQLAQLILQQNNKNATHTIINLKGIIIGNAYIDYTDMWAGTYDHLWTSALISDETYQAVKQHCNFSSNATDTNVCENYQDKAFDEIGDIDIYNIYAPLCHSSSTAPPSISNFDPCSDDYVFAYLNNPEAQKRLHANITRSLPGPWQNCNDPMFGNWTDKPDTVLPVIKKLMASGIRVWIYSGDVDGRIPVTSTLYSMPKLGASVKTQWYPWYLQGEVGGYAVGYENVTFATIRGAGHAVPSYQPQRALALFSSFLKGISPPRENTKCKILKSLIPN</sequence>
<keyword evidence="8" id="KW-1015">Disulfide bond</keyword>
<evidence type="ECO:0000256" key="8">
    <source>
        <dbReference type="ARBA" id="ARBA00023157"/>
    </source>
</evidence>
<dbReference type="Pfam" id="PF00450">
    <property type="entry name" value="Peptidase_S10"/>
    <property type="match status" value="1"/>
</dbReference>
<reference evidence="12" key="1">
    <citation type="journal article" date="2024" name="IScience">
        <title>Strigolactones Initiate the Formation of Haustorium-like Structures in Castilleja.</title>
        <authorList>
            <person name="Buerger M."/>
            <person name="Peterson D."/>
            <person name="Chory J."/>
        </authorList>
    </citation>
    <scope>NUCLEOTIDE SEQUENCE [LARGE SCALE GENOMIC DNA]</scope>
</reference>
<dbReference type="GO" id="GO:0006508">
    <property type="term" value="P:proteolysis"/>
    <property type="evidence" value="ECO:0007669"/>
    <property type="project" value="UniProtKB-KW"/>
</dbReference>
<dbReference type="PROSITE" id="PS00560">
    <property type="entry name" value="CARBOXYPEPT_SER_HIS"/>
    <property type="match status" value="1"/>
</dbReference>
<dbReference type="Gene3D" id="3.40.50.11320">
    <property type="match status" value="1"/>
</dbReference>
<evidence type="ECO:0000256" key="5">
    <source>
        <dbReference type="ARBA" id="ARBA00022670"/>
    </source>
</evidence>
<accession>A0ABD3BWX1</accession>
<dbReference type="PANTHER" id="PTHR11802">
    <property type="entry name" value="SERINE PROTEASE FAMILY S10 SERINE CARBOXYPEPTIDASE"/>
    <property type="match status" value="1"/>
</dbReference>
<evidence type="ECO:0000256" key="6">
    <source>
        <dbReference type="ARBA" id="ARBA00022729"/>
    </source>
</evidence>
<evidence type="ECO:0000256" key="10">
    <source>
        <dbReference type="RuleBase" id="RU361156"/>
    </source>
</evidence>
<dbReference type="Proteomes" id="UP001632038">
    <property type="component" value="Unassembled WGS sequence"/>
</dbReference>
<dbReference type="PANTHER" id="PTHR11802:SF460">
    <property type="entry name" value="CARBOXYPEPTIDASE"/>
    <property type="match status" value="1"/>
</dbReference>
<keyword evidence="9" id="KW-0325">Glycoprotein</keyword>
<keyword evidence="12" id="KW-1185">Reference proteome</keyword>
<organism evidence="11 12">
    <name type="scientific">Castilleja foliolosa</name>
    <dbReference type="NCBI Taxonomy" id="1961234"/>
    <lineage>
        <taxon>Eukaryota</taxon>
        <taxon>Viridiplantae</taxon>
        <taxon>Streptophyta</taxon>
        <taxon>Embryophyta</taxon>
        <taxon>Tracheophyta</taxon>
        <taxon>Spermatophyta</taxon>
        <taxon>Magnoliopsida</taxon>
        <taxon>eudicotyledons</taxon>
        <taxon>Gunneridae</taxon>
        <taxon>Pentapetalae</taxon>
        <taxon>asterids</taxon>
        <taxon>lamiids</taxon>
        <taxon>Lamiales</taxon>
        <taxon>Orobanchaceae</taxon>
        <taxon>Pedicularideae</taxon>
        <taxon>Castillejinae</taxon>
        <taxon>Castilleja</taxon>
    </lineage>
</organism>